<keyword evidence="6" id="KW-0539">Nucleus</keyword>
<protein>
    <recommendedName>
        <fullName evidence="4">Cilia- and flagella-associated protein 299</fullName>
    </recommendedName>
</protein>
<comment type="function">
    <text evidence="1">May be involved in spermatogenesis.</text>
</comment>
<evidence type="ECO:0000256" key="2">
    <source>
        <dbReference type="ARBA" id="ARBA00004123"/>
    </source>
</evidence>
<evidence type="ECO:0000256" key="4">
    <source>
        <dbReference type="ARBA" id="ARBA00021436"/>
    </source>
</evidence>
<reference evidence="7 8" key="1">
    <citation type="journal article" date="2015" name="Nat. Commun.">
        <title>Outbred genome sequencing and CRISPR/Cas9 gene editing in butterflies.</title>
        <authorList>
            <person name="Li X."/>
            <person name="Fan D."/>
            <person name="Zhang W."/>
            <person name="Liu G."/>
            <person name="Zhang L."/>
            <person name="Zhao L."/>
            <person name="Fang X."/>
            <person name="Chen L."/>
            <person name="Dong Y."/>
            <person name="Chen Y."/>
            <person name="Ding Y."/>
            <person name="Zhao R."/>
            <person name="Feng M."/>
            <person name="Zhu Y."/>
            <person name="Feng Y."/>
            <person name="Jiang X."/>
            <person name="Zhu D."/>
            <person name="Xiang H."/>
            <person name="Feng X."/>
            <person name="Li S."/>
            <person name="Wang J."/>
            <person name="Zhang G."/>
            <person name="Kronforst M.R."/>
            <person name="Wang W."/>
        </authorList>
    </citation>
    <scope>NUCLEOTIDE SEQUENCE [LARGE SCALE GENOMIC DNA]</scope>
    <source>
        <strain evidence="7">Ya'a_city_454_Pm</strain>
        <tissue evidence="7">Whole body</tissue>
    </source>
</reference>
<evidence type="ECO:0000256" key="6">
    <source>
        <dbReference type="ARBA" id="ARBA00023242"/>
    </source>
</evidence>
<dbReference type="InterPro" id="IPR027887">
    <property type="entry name" value="DUF4464"/>
</dbReference>
<accession>A0A194QQX6</accession>
<dbReference type="AlphaFoldDB" id="A0A194QQX6"/>
<dbReference type="KEGG" id="pmac:106718502"/>
<proteinExistence type="predicted"/>
<dbReference type="GO" id="GO:0005737">
    <property type="term" value="C:cytoplasm"/>
    <property type="evidence" value="ECO:0007669"/>
    <property type="project" value="UniProtKB-SubCell"/>
</dbReference>
<dbReference type="PANTHER" id="PTHR33588">
    <property type="entry name" value="CILIA- AND FLAGELLA-ASSOCIATED PROTEIN 299"/>
    <property type="match status" value="1"/>
</dbReference>
<sequence>MTMAEKKNEYPPGVEADRRLLPFETWEDYLDSLIEIADLRNLRSIPSARTIAALGYRALGDTLSEKEFYARRAVIQNIVYPITKPYVLVSEGTDLEDPFKRELAIRERANRIGILQSIIFIRHFTRSGFEISGYIDYAHRLITQDWGPFFKSKKMLWPKDSDLGYFHWRHGTVRSNISRNYKPVMDPEQGLLFQNRHDHKIICPNPEQETGQNSTRTRVYSPMYTQIEIYDHVVRKKS</sequence>
<dbReference type="PANTHER" id="PTHR33588:SF1">
    <property type="entry name" value="CILIA- AND FLAGELLA-ASSOCIATED PROTEIN 299"/>
    <property type="match status" value="1"/>
</dbReference>
<organism evidence="7 8">
    <name type="scientific">Papilio machaon</name>
    <name type="common">Old World swallowtail butterfly</name>
    <dbReference type="NCBI Taxonomy" id="76193"/>
    <lineage>
        <taxon>Eukaryota</taxon>
        <taxon>Metazoa</taxon>
        <taxon>Ecdysozoa</taxon>
        <taxon>Arthropoda</taxon>
        <taxon>Hexapoda</taxon>
        <taxon>Insecta</taxon>
        <taxon>Pterygota</taxon>
        <taxon>Neoptera</taxon>
        <taxon>Endopterygota</taxon>
        <taxon>Lepidoptera</taxon>
        <taxon>Glossata</taxon>
        <taxon>Ditrysia</taxon>
        <taxon>Papilionoidea</taxon>
        <taxon>Papilionidae</taxon>
        <taxon>Papilioninae</taxon>
        <taxon>Papilio</taxon>
    </lineage>
</organism>
<evidence type="ECO:0000313" key="8">
    <source>
        <dbReference type="Proteomes" id="UP000053240"/>
    </source>
</evidence>
<evidence type="ECO:0000313" key="7">
    <source>
        <dbReference type="EMBL" id="KPJ07897.1"/>
    </source>
</evidence>
<evidence type="ECO:0000256" key="1">
    <source>
        <dbReference type="ARBA" id="ARBA00003056"/>
    </source>
</evidence>
<dbReference type="Proteomes" id="UP000053240">
    <property type="component" value="Unassembled WGS sequence"/>
</dbReference>
<name>A0A194QQX6_PAPMA</name>
<dbReference type="GO" id="GO:0005634">
    <property type="term" value="C:nucleus"/>
    <property type="evidence" value="ECO:0007669"/>
    <property type="project" value="UniProtKB-SubCell"/>
</dbReference>
<dbReference type="InParanoid" id="A0A194QQX6"/>
<keyword evidence="8" id="KW-1185">Reference proteome</keyword>
<keyword evidence="5" id="KW-0963">Cytoplasm</keyword>
<dbReference type="Pfam" id="PF14713">
    <property type="entry name" value="DUF4464"/>
    <property type="match status" value="1"/>
</dbReference>
<evidence type="ECO:0000256" key="5">
    <source>
        <dbReference type="ARBA" id="ARBA00022490"/>
    </source>
</evidence>
<dbReference type="OrthoDB" id="2136125at2759"/>
<evidence type="ECO:0000256" key="3">
    <source>
        <dbReference type="ARBA" id="ARBA00004496"/>
    </source>
</evidence>
<dbReference type="OMA" id="FNNYQEY"/>
<dbReference type="EMBL" id="KQ461175">
    <property type="protein sequence ID" value="KPJ07897.1"/>
    <property type="molecule type" value="Genomic_DNA"/>
</dbReference>
<comment type="subcellular location">
    <subcellularLocation>
        <location evidence="3">Cytoplasm</location>
    </subcellularLocation>
    <subcellularLocation>
        <location evidence="2">Nucleus</location>
    </subcellularLocation>
</comment>
<gene>
    <name evidence="7" type="ORF">RR48_12739</name>
</gene>